<comment type="caution">
    <text evidence="1">The sequence shown here is derived from an EMBL/GenBank/DDBJ whole genome shotgun (WGS) entry which is preliminary data.</text>
</comment>
<sequence length="131" mass="14989">MEASQLSVDAHVDKHGGVYCHLNGGTTFEQSIFIKALQEIVDPIEGPRYLITREHSPVREKKRIDYHAVPEVIGKNRDNAMYFEQQWANRVGQTRLLFTRSIAGRRLLLQARLKSLSAQFADPAEQVSKWL</sequence>
<evidence type="ECO:0000313" key="2">
    <source>
        <dbReference type="Proteomes" id="UP000294752"/>
    </source>
</evidence>
<reference evidence="1 2" key="1">
    <citation type="submission" date="2019-03" db="EMBL/GenBank/DDBJ databases">
        <title>Genomic Encyclopedia of Type Strains, Phase III (KMG-III): the genomes of soil and plant-associated and newly described type strains.</title>
        <authorList>
            <person name="Whitman W."/>
        </authorList>
    </citation>
    <scope>NUCLEOTIDE SEQUENCE [LARGE SCALE GENOMIC DNA]</scope>
    <source>
        <strain evidence="1 2">CGMCC 1.12801</strain>
    </source>
</reference>
<organism evidence="1 2">
    <name type="scientific">Sphingobacterium paludis</name>
    <dbReference type="NCBI Taxonomy" id="1476465"/>
    <lineage>
        <taxon>Bacteria</taxon>
        <taxon>Pseudomonadati</taxon>
        <taxon>Bacteroidota</taxon>
        <taxon>Sphingobacteriia</taxon>
        <taxon>Sphingobacteriales</taxon>
        <taxon>Sphingobacteriaceae</taxon>
        <taxon>Sphingobacterium</taxon>
    </lineage>
</organism>
<dbReference type="AlphaFoldDB" id="A0A4R7D7W7"/>
<dbReference type="OrthoDB" id="9759819at2"/>
<gene>
    <name evidence="1" type="ORF">B0I21_101177</name>
</gene>
<accession>A0A4R7D7W7</accession>
<evidence type="ECO:0000313" key="1">
    <source>
        <dbReference type="EMBL" id="TDS17313.1"/>
    </source>
</evidence>
<protein>
    <submittedName>
        <fullName evidence="1">Uncharacterized protein</fullName>
    </submittedName>
</protein>
<dbReference type="Proteomes" id="UP000294752">
    <property type="component" value="Unassembled WGS sequence"/>
</dbReference>
<dbReference type="EMBL" id="SNZV01000001">
    <property type="protein sequence ID" value="TDS17313.1"/>
    <property type="molecule type" value="Genomic_DNA"/>
</dbReference>
<name>A0A4R7D7W7_9SPHI</name>
<dbReference type="RefSeq" id="WP_133638454.1">
    <property type="nucleotide sequence ID" value="NZ_SNZV01000001.1"/>
</dbReference>
<keyword evidence="2" id="KW-1185">Reference proteome</keyword>
<proteinExistence type="predicted"/>